<organism evidence="1">
    <name type="scientific">Schistocephalus solidus</name>
    <name type="common">Tapeworm</name>
    <dbReference type="NCBI Taxonomy" id="70667"/>
    <lineage>
        <taxon>Eukaryota</taxon>
        <taxon>Metazoa</taxon>
        <taxon>Spiralia</taxon>
        <taxon>Lophotrochozoa</taxon>
        <taxon>Platyhelminthes</taxon>
        <taxon>Cestoda</taxon>
        <taxon>Eucestoda</taxon>
        <taxon>Diphyllobothriidea</taxon>
        <taxon>Diphyllobothriidae</taxon>
        <taxon>Schistocephalus</taxon>
    </lineage>
</organism>
<accession>A0A0X3NH69</accession>
<protein>
    <submittedName>
        <fullName evidence="1">Nascent polypeptide-associated complex subunit alpha</fullName>
    </submittedName>
</protein>
<evidence type="ECO:0000313" key="1">
    <source>
        <dbReference type="EMBL" id="JAP38680.1"/>
    </source>
</evidence>
<reference evidence="1" key="1">
    <citation type="submission" date="2016-01" db="EMBL/GenBank/DDBJ databases">
        <title>Reference transcriptome for the parasite Schistocephalus solidus: insights into the molecular evolution of parasitism.</title>
        <authorList>
            <person name="Hebert F.O."/>
            <person name="Grambauer S."/>
            <person name="Barber I."/>
            <person name="Landry C.R."/>
            <person name="Aubin-Horth N."/>
        </authorList>
    </citation>
    <scope>NUCLEOTIDE SEQUENCE</scope>
</reference>
<sequence>MYCGRIFESPFGRRYGFRLVPRSFVPVLLTGIPLVSFQLTGQPQKVFYLWGFTKGVRHHINFSSAVECLPKLNKHLKIPICFQTKVRLKNWSSQKIIPFVCALAFAILRCQQFKSTNIKKNRYLLRYFQPRVRSQEHGI</sequence>
<proteinExistence type="predicted"/>
<gene>
    <name evidence="1" type="primary">NACA</name>
    <name evidence="1" type="ORF">TR106992</name>
</gene>
<name>A0A0X3NH69_SCHSO</name>
<dbReference type="EMBL" id="GEEE01024545">
    <property type="protein sequence ID" value="JAP38680.1"/>
    <property type="molecule type" value="Transcribed_RNA"/>
</dbReference>
<dbReference type="AlphaFoldDB" id="A0A0X3NH69"/>